<protein>
    <submittedName>
        <fullName evidence="1">Nuclear transport factor 2 family protein</fullName>
    </submittedName>
</protein>
<gene>
    <name evidence="1" type="ORF">GOQ27_03380</name>
</gene>
<organism evidence="1 2">
    <name type="scientific">Anaeromonas frigoriresistens</name>
    <dbReference type="NCBI Taxonomy" id="2683708"/>
    <lineage>
        <taxon>Bacteria</taxon>
        <taxon>Bacillati</taxon>
        <taxon>Bacillota</taxon>
        <taxon>Tissierellia</taxon>
        <taxon>Tissierellales</taxon>
        <taxon>Thermohalobacteraceae</taxon>
        <taxon>Anaeromonas</taxon>
    </lineage>
</organism>
<dbReference type="RefSeq" id="WP_203365411.1">
    <property type="nucleotide sequence ID" value="NZ_WSFT01000016.1"/>
</dbReference>
<sequence>MKKIIYSSILIIFLLISGCTSETSEILDKDEEKIMETALNYIEGWYEGDESRMEEALHPEMIKRRFENGELTELDTSRMVDSTKRGGGVNAPKENFEIEVEVLDKSENIASVVTRSEYIDYLHLAKVKDKWVIVNVLWDMNRN</sequence>
<evidence type="ECO:0000313" key="2">
    <source>
        <dbReference type="Proteomes" id="UP000724672"/>
    </source>
</evidence>
<reference evidence="1" key="1">
    <citation type="submission" date="2019-12" db="EMBL/GenBank/DDBJ databases">
        <title>Clostridiaceae gen. nov. sp. nov., isolated from sediment in Xinjiang, China.</title>
        <authorList>
            <person name="Zhang R."/>
        </authorList>
    </citation>
    <scope>NUCLEOTIDE SEQUENCE</scope>
    <source>
        <strain evidence="1">D2Q-11</strain>
    </source>
</reference>
<dbReference type="Proteomes" id="UP000724672">
    <property type="component" value="Unassembled WGS sequence"/>
</dbReference>
<comment type="caution">
    <text evidence="1">The sequence shown here is derived from an EMBL/GenBank/DDBJ whole genome shotgun (WGS) entry which is preliminary data.</text>
</comment>
<dbReference type="InterPro" id="IPR039437">
    <property type="entry name" value="FrzH/put_lumazine-bd"/>
</dbReference>
<dbReference type="AlphaFoldDB" id="A0A942Z6E1"/>
<keyword evidence="2" id="KW-1185">Reference proteome</keyword>
<evidence type="ECO:0000313" key="1">
    <source>
        <dbReference type="EMBL" id="MBS4537487.1"/>
    </source>
</evidence>
<dbReference type="InterPro" id="IPR032710">
    <property type="entry name" value="NTF2-like_dom_sf"/>
</dbReference>
<dbReference type="EMBL" id="WSFT01000016">
    <property type="protein sequence ID" value="MBS4537487.1"/>
    <property type="molecule type" value="Genomic_DNA"/>
</dbReference>
<dbReference type="PROSITE" id="PS51257">
    <property type="entry name" value="PROKAR_LIPOPROTEIN"/>
    <property type="match status" value="1"/>
</dbReference>
<dbReference type="SUPFAM" id="SSF54427">
    <property type="entry name" value="NTF2-like"/>
    <property type="match status" value="1"/>
</dbReference>
<name>A0A942Z6E1_9FIRM</name>
<accession>A0A942Z6E1</accession>
<dbReference type="Gene3D" id="3.10.450.50">
    <property type="match status" value="1"/>
</dbReference>
<proteinExistence type="predicted"/>
<dbReference type="Pfam" id="PF12893">
    <property type="entry name" value="Lumazine_bd_2"/>
    <property type="match status" value="1"/>
</dbReference>